<proteinExistence type="predicted"/>
<sequence>MQTFLVIWFILTAVSVAYVAYDLMVRTPEMKVMKWGWVVVTLYTGIFGLITYILSCREPSPGTHEKFVAPLWKQTVGSTIHCMAGDATGVIVVAFITALLNLPMGIDSILEYIAGFAFGLFIFQSLFMKDMLGGSYAEAVRKTWYPEWMSMNFVMAGMIPVMIILMTGDMRNMEVKSLRFWGIMSLASLVGGVLAIPVNWWMVKNKLKHGMGTERVLGKGGAKENNENKMGMDMPGMDMKATDKGVNHSMHAAKTGDNMKRMDMNSYVSLKTKITVAIISIIVLAIGISAAGYWGDFSMKPQDNRPMKMNKKM</sequence>
<keyword evidence="1" id="KW-0812">Transmembrane</keyword>
<dbReference type="Proteomes" id="UP000305848">
    <property type="component" value="Unassembled WGS sequence"/>
</dbReference>
<feature type="transmembrane region" description="Helical" evidence="1">
    <location>
        <begin position="274"/>
        <end position="295"/>
    </location>
</feature>
<keyword evidence="1" id="KW-1133">Transmembrane helix</keyword>
<feature type="transmembrane region" description="Helical" evidence="1">
    <location>
        <begin position="180"/>
        <end position="202"/>
    </location>
</feature>
<name>A0A4U3KYQ8_9BACT</name>
<feature type="transmembrane region" description="Helical" evidence="1">
    <location>
        <begin position="75"/>
        <end position="102"/>
    </location>
</feature>
<evidence type="ECO:0000313" key="3">
    <source>
        <dbReference type="EMBL" id="TKK66296.1"/>
    </source>
</evidence>
<reference evidence="3 4" key="1">
    <citation type="submission" date="2019-05" db="EMBL/GenBank/DDBJ databases">
        <title>Panacibacter sp. strain 17mud1-8 Genome sequencing and assembly.</title>
        <authorList>
            <person name="Chhetri G."/>
        </authorList>
    </citation>
    <scope>NUCLEOTIDE SEQUENCE [LARGE SCALE GENOMIC DNA]</scope>
    <source>
        <strain evidence="3 4">17mud1-8</strain>
    </source>
</reference>
<dbReference type="EMBL" id="SZQL01000015">
    <property type="protein sequence ID" value="TKK66296.1"/>
    <property type="molecule type" value="Genomic_DNA"/>
</dbReference>
<dbReference type="Pfam" id="PF14342">
    <property type="entry name" value="DUF4396"/>
    <property type="match status" value="1"/>
</dbReference>
<evidence type="ECO:0000256" key="1">
    <source>
        <dbReference type="SAM" id="Phobius"/>
    </source>
</evidence>
<accession>A0A4U3KYQ8</accession>
<dbReference type="InterPro" id="IPR025509">
    <property type="entry name" value="DUF4396"/>
</dbReference>
<feature type="domain" description="DUF4396" evidence="2">
    <location>
        <begin position="72"/>
        <end position="208"/>
    </location>
</feature>
<evidence type="ECO:0000259" key="2">
    <source>
        <dbReference type="Pfam" id="PF14342"/>
    </source>
</evidence>
<gene>
    <name evidence="3" type="ORF">FC093_17070</name>
</gene>
<feature type="transmembrane region" description="Helical" evidence="1">
    <location>
        <begin position="35"/>
        <end position="55"/>
    </location>
</feature>
<feature type="transmembrane region" description="Helical" evidence="1">
    <location>
        <begin position="148"/>
        <end position="168"/>
    </location>
</feature>
<dbReference type="RefSeq" id="WP_137263028.1">
    <property type="nucleotide sequence ID" value="NZ_SZQL01000015.1"/>
</dbReference>
<keyword evidence="1" id="KW-0472">Membrane</keyword>
<dbReference type="AlphaFoldDB" id="A0A4U3KYQ8"/>
<organism evidence="3 4">
    <name type="scientific">Ilyomonas limi</name>
    <dbReference type="NCBI Taxonomy" id="2575867"/>
    <lineage>
        <taxon>Bacteria</taxon>
        <taxon>Pseudomonadati</taxon>
        <taxon>Bacteroidota</taxon>
        <taxon>Chitinophagia</taxon>
        <taxon>Chitinophagales</taxon>
        <taxon>Chitinophagaceae</taxon>
        <taxon>Ilyomonas</taxon>
    </lineage>
</organism>
<comment type="caution">
    <text evidence="3">The sequence shown here is derived from an EMBL/GenBank/DDBJ whole genome shotgun (WGS) entry which is preliminary data.</text>
</comment>
<feature type="transmembrane region" description="Helical" evidence="1">
    <location>
        <begin position="109"/>
        <end position="128"/>
    </location>
</feature>
<evidence type="ECO:0000313" key="4">
    <source>
        <dbReference type="Proteomes" id="UP000305848"/>
    </source>
</evidence>
<keyword evidence="4" id="KW-1185">Reference proteome</keyword>
<dbReference type="OrthoDB" id="510720at2"/>
<feature type="transmembrane region" description="Helical" evidence="1">
    <location>
        <begin position="6"/>
        <end position="23"/>
    </location>
</feature>
<protein>
    <submittedName>
        <fullName evidence="3">DUF4396 domain-containing protein</fullName>
    </submittedName>
</protein>